<dbReference type="OrthoDB" id="5197419at2"/>
<organism evidence="1 2">
    <name type="scientific">Mycobacterium malmoense</name>
    <dbReference type="NCBI Taxonomy" id="1780"/>
    <lineage>
        <taxon>Bacteria</taxon>
        <taxon>Bacillati</taxon>
        <taxon>Actinomycetota</taxon>
        <taxon>Actinomycetes</taxon>
        <taxon>Mycobacteriales</taxon>
        <taxon>Mycobacteriaceae</taxon>
        <taxon>Mycobacterium</taxon>
    </lineage>
</organism>
<comment type="caution">
    <text evidence="1">The sequence shown here is derived from an EMBL/GenBank/DDBJ whole genome shotgun (WGS) entry which is preliminary data.</text>
</comment>
<gene>
    <name evidence="1" type="ORF">A5677_16965</name>
</gene>
<name>A0A1B9DA69_MYCMA</name>
<dbReference type="RefSeq" id="WP_065480376.1">
    <property type="nucleotide sequence ID" value="NZ_MBEE01000080.1"/>
</dbReference>
<dbReference type="EMBL" id="MBEE01000080">
    <property type="protein sequence ID" value="OCB57655.1"/>
    <property type="molecule type" value="Genomic_DNA"/>
</dbReference>
<evidence type="ECO:0000313" key="1">
    <source>
        <dbReference type="EMBL" id="OCB57655.1"/>
    </source>
</evidence>
<dbReference type="Proteomes" id="UP000092683">
    <property type="component" value="Unassembled WGS sequence"/>
</dbReference>
<proteinExistence type="predicted"/>
<protein>
    <submittedName>
        <fullName evidence="1">Uncharacterized protein</fullName>
    </submittedName>
</protein>
<reference evidence="1 2" key="1">
    <citation type="submission" date="2016-06" db="EMBL/GenBank/DDBJ databases">
        <authorList>
            <person name="Kjaerup R.B."/>
            <person name="Dalgaard T.S."/>
            <person name="Juul-Madsen H.R."/>
        </authorList>
    </citation>
    <scope>NUCLEOTIDE SEQUENCE [LARGE SCALE GENOMIC DNA]</scope>
    <source>
        <strain evidence="1 2">E3012</strain>
    </source>
</reference>
<dbReference type="AlphaFoldDB" id="A0A1B9DA69"/>
<accession>A0A1B9DA69</accession>
<evidence type="ECO:0000313" key="2">
    <source>
        <dbReference type="Proteomes" id="UP000092683"/>
    </source>
</evidence>
<sequence>MTEPLGFVVLARRPNPWAQDPWDYWAIGRLYRTEAQAVTALAKGDLADDIERESVAYRIDQDSRPTHKHHRDCIHNLTPEEQIAMRGRTAEWWRDVGAEWPKQIQPEHWDDEPRPDPVEYIVREIQQYG</sequence>